<organism evidence="7 8">
    <name type="scientific">Gynuella sunshinyii YC6258</name>
    <dbReference type="NCBI Taxonomy" id="1445510"/>
    <lineage>
        <taxon>Bacteria</taxon>
        <taxon>Pseudomonadati</taxon>
        <taxon>Pseudomonadota</taxon>
        <taxon>Gammaproteobacteria</taxon>
        <taxon>Oceanospirillales</taxon>
        <taxon>Saccharospirillaceae</taxon>
        <taxon>Gynuella</taxon>
    </lineage>
</organism>
<dbReference type="InterPro" id="IPR004893">
    <property type="entry name" value="NifW"/>
</dbReference>
<dbReference type="STRING" id="1445510.YC6258_02014"/>
<evidence type="ECO:0000256" key="1">
    <source>
        <dbReference type="ARBA" id="ARBA00002247"/>
    </source>
</evidence>
<evidence type="ECO:0000313" key="7">
    <source>
        <dbReference type="EMBL" id="AJQ94058.1"/>
    </source>
</evidence>
<dbReference type="AlphaFoldDB" id="A0A0C5VL01"/>
<evidence type="ECO:0000313" key="8">
    <source>
        <dbReference type="Proteomes" id="UP000032266"/>
    </source>
</evidence>
<dbReference type="HOGENOM" id="CLU_145318_1_0_6"/>
<evidence type="ECO:0000256" key="4">
    <source>
        <dbReference type="ARBA" id="ARBA00016274"/>
    </source>
</evidence>
<evidence type="ECO:0000256" key="3">
    <source>
        <dbReference type="ARBA" id="ARBA00011284"/>
    </source>
</evidence>
<comment type="function">
    <text evidence="1 6">May protect the nitrogenase Fe-Mo protein from oxidative damage.</text>
</comment>
<dbReference type="GO" id="GO:0009399">
    <property type="term" value="P:nitrogen fixation"/>
    <property type="evidence" value="ECO:0007669"/>
    <property type="project" value="UniProtKB-UniRule"/>
</dbReference>
<evidence type="ECO:0000256" key="2">
    <source>
        <dbReference type="ARBA" id="ARBA00008351"/>
    </source>
</evidence>
<sequence>MFGIGGLLMNDLSLTEAMEELSSAEDFLSFFGIGFDQSIVHINRLHIMQRFHDYLAQVEAQLPESDEALRAVYQRLLSRAYDDFVHSDAQTEKVFKVFKQSQPGFVSVEQLLGS</sequence>
<gene>
    <name evidence="6" type="primary">nifW</name>
    <name evidence="7" type="ORF">YC6258_02014</name>
</gene>
<reference evidence="7 8" key="1">
    <citation type="submission" date="2014-01" db="EMBL/GenBank/DDBJ databases">
        <title>Full genme sequencing of cellulolytic bacterium Gynuella sunshinyii YC6258T gen. nov., sp. nov.</title>
        <authorList>
            <person name="Khan H."/>
            <person name="Chung E.J."/>
            <person name="Chung Y.R."/>
        </authorList>
    </citation>
    <scope>NUCLEOTIDE SEQUENCE [LARGE SCALE GENOMIC DNA]</scope>
    <source>
        <strain evidence="7 8">YC6258</strain>
    </source>
</reference>
<comment type="subunit">
    <text evidence="3 6">Homotrimer; associates with NifD.</text>
</comment>
<protein>
    <recommendedName>
        <fullName evidence="4 6">Nitrogenase-stabilizing/protective protein NifW</fullName>
    </recommendedName>
</protein>
<proteinExistence type="inferred from homology"/>
<keyword evidence="5 6" id="KW-0535">Nitrogen fixation</keyword>
<evidence type="ECO:0000256" key="6">
    <source>
        <dbReference type="HAMAP-Rule" id="MF_00529"/>
    </source>
</evidence>
<keyword evidence="8" id="KW-1185">Reference proteome</keyword>
<dbReference type="Proteomes" id="UP000032266">
    <property type="component" value="Chromosome"/>
</dbReference>
<dbReference type="HAMAP" id="MF_00529">
    <property type="entry name" value="NifW"/>
    <property type="match status" value="1"/>
</dbReference>
<comment type="similarity">
    <text evidence="2 6">Belongs to the NifW family.</text>
</comment>
<evidence type="ECO:0000256" key="5">
    <source>
        <dbReference type="ARBA" id="ARBA00023231"/>
    </source>
</evidence>
<accession>A0A0C5VL01</accession>
<name>A0A0C5VL01_9GAMM</name>
<dbReference type="EMBL" id="CP007142">
    <property type="protein sequence ID" value="AJQ94058.1"/>
    <property type="molecule type" value="Genomic_DNA"/>
</dbReference>
<dbReference type="Pfam" id="PF03206">
    <property type="entry name" value="NifW"/>
    <property type="match status" value="1"/>
</dbReference>
<dbReference type="KEGG" id="gsn:YC6258_02014"/>
<dbReference type="PIRSF" id="PIRSF005790">
    <property type="entry name" value="NifW"/>
    <property type="match status" value="1"/>
</dbReference>
<dbReference type="PATRIC" id="fig|1445510.3.peg.1971"/>